<dbReference type="PANTHER" id="PTHR37804">
    <property type="entry name" value="CDAA REGULATORY PROTEIN CDAR"/>
    <property type="match status" value="1"/>
</dbReference>
<dbReference type="AlphaFoldDB" id="A0A133Y040"/>
<dbReference type="EMBL" id="LSCQ01000040">
    <property type="protein sequence ID" value="KXB36577.1"/>
    <property type="molecule type" value="Genomic_DNA"/>
</dbReference>
<dbReference type="EMBL" id="PKGZ01000009">
    <property type="protein sequence ID" value="PKY90830.1"/>
    <property type="molecule type" value="Genomic_DNA"/>
</dbReference>
<organism evidence="2 4">
    <name type="scientific">Aerococcus christensenii</name>
    <dbReference type="NCBI Taxonomy" id="87541"/>
    <lineage>
        <taxon>Bacteria</taxon>
        <taxon>Bacillati</taxon>
        <taxon>Bacillota</taxon>
        <taxon>Bacilli</taxon>
        <taxon>Lactobacillales</taxon>
        <taxon>Aerococcaceae</taxon>
        <taxon>Aerococcus</taxon>
    </lineage>
</organism>
<dbReference type="Gene3D" id="2.170.120.40">
    <property type="entry name" value="YbbR-like domain"/>
    <property type="match status" value="2"/>
</dbReference>
<dbReference type="InterPro" id="IPR053154">
    <property type="entry name" value="c-di-AMP_regulator"/>
</dbReference>
<dbReference type="Pfam" id="PF07949">
    <property type="entry name" value="YbbR"/>
    <property type="match status" value="3"/>
</dbReference>
<dbReference type="OrthoDB" id="2139417at2"/>
<dbReference type="STRING" id="87541.AWM71_03425"/>
<feature type="region of interest" description="Disordered" evidence="1">
    <location>
        <begin position="316"/>
        <end position="339"/>
    </location>
</feature>
<dbReference type="Proteomes" id="UP000234775">
    <property type="component" value="Unassembled WGS sequence"/>
</dbReference>
<dbReference type="InterPro" id="IPR012505">
    <property type="entry name" value="YbbR"/>
</dbReference>
<dbReference type="RefSeq" id="WP_060936728.1">
    <property type="nucleotide sequence ID" value="NZ_CP118095.1"/>
</dbReference>
<dbReference type="PANTHER" id="PTHR37804:SF1">
    <property type="entry name" value="CDAA REGULATORY PROTEIN CDAR"/>
    <property type="match status" value="1"/>
</dbReference>
<protein>
    <submittedName>
        <fullName evidence="2">YbbR-like protein</fullName>
    </submittedName>
</protein>
<evidence type="ECO:0000313" key="5">
    <source>
        <dbReference type="Proteomes" id="UP000234775"/>
    </source>
</evidence>
<evidence type="ECO:0000313" key="2">
    <source>
        <dbReference type="EMBL" id="KXB36577.1"/>
    </source>
</evidence>
<evidence type="ECO:0000313" key="3">
    <source>
        <dbReference type="EMBL" id="PKY90830.1"/>
    </source>
</evidence>
<feature type="compositionally biased region" description="Polar residues" evidence="1">
    <location>
        <begin position="320"/>
        <end position="339"/>
    </location>
</feature>
<evidence type="ECO:0000313" key="4">
    <source>
        <dbReference type="Proteomes" id="UP000070422"/>
    </source>
</evidence>
<gene>
    <name evidence="3" type="ORF">CYJ27_07975</name>
    <name evidence="2" type="ORF">HMPREF3187_00751</name>
</gene>
<dbReference type="Gene3D" id="2.170.120.30">
    <property type="match status" value="1"/>
</dbReference>
<reference evidence="2 4" key="1">
    <citation type="submission" date="2016-01" db="EMBL/GenBank/DDBJ databases">
        <authorList>
            <person name="Oliw E.H."/>
        </authorList>
    </citation>
    <scope>NUCLEOTIDE SEQUENCE [LARGE SCALE GENOMIC DNA]</scope>
    <source>
        <strain evidence="2 4">KA00635</strain>
    </source>
</reference>
<accession>A0A133Y040</accession>
<proteinExistence type="predicted"/>
<reference evidence="3 5" key="2">
    <citation type="submission" date="2017-12" db="EMBL/GenBank/DDBJ databases">
        <title>Phylogenetic diversity of female urinary microbiome.</title>
        <authorList>
            <person name="Thomas-White K."/>
            <person name="Wolfe A.J."/>
        </authorList>
    </citation>
    <scope>NUCLEOTIDE SEQUENCE [LARGE SCALE GENOMIC DNA]</scope>
    <source>
        <strain evidence="3 5">UMB0844</strain>
    </source>
</reference>
<name>A0A133Y040_9LACT</name>
<sequence length="339" mass="37341">MNKIYDNKLVVILFSLVLAIFLFIFVKAERYNNNPVSFFSNINETKIENISEVPVYATGDVDDYYITGIPKTVSVEISGPSSLIDQTLQAKEFKVVTENLANLGEGSHYIQLTLENISKELTYKISPSSVKVDIAKLEAKSYPVEINFNNDQIAPGYEIHKSQVKPNEVTLTGSKENLDKVAHVTVDVSLPQNISTDFQTTAPIIVKDIHGNILNLTSKPNQVTVSVTIGKHGLFKPIHIQIDNKEDGFSYEFTNLSAQQAKLFGDEQVLSSVSSIIGSIDLRGITQTKHLEIPLKLPEGAESIEPQVVEATVIPHPGTEYSQGDSNSPNVSYTSPPQH</sequence>
<comment type="caution">
    <text evidence="2">The sequence shown here is derived from an EMBL/GenBank/DDBJ whole genome shotgun (WGS) entry which is preliminary data.</text>
</comment>
<evidence type="ECO:0000256" key="1">
    <source>
        <dbReference type="SAM" id="MobiDB-lite"/>
    </source>
</evidence>
<keyword evidence="5" id="KW-1185">Reference proteome</keyword>
<dbReference type="PATRIC" id="fig|87541.4.peg.749"/>
<dbReference type="Proteomes" id="UP000070422">
    <property type="component" value="Unassembled WGS sequence"/>
</dbReference>